<keyword evidence="2" id="KW-1185">Reference proteome</keyword>
<gene>
    <name evidence="1" type="ORF">GFSPODELE1_LOCUS9634</name>
</gene>
<name>A0ABP1E4J8_9APHY</name>
<proteinExistence type="predicted"/>
<reference evidence="2" key="1">
    <citation type="submission" date="2024-04" db="EMBL/GenBank/DDBJ databases">
        <authorList>
            <person name="Shaw F."/>
            <person name="Minotto A."/>
        </authorList>
    </citation>
    <scope>NUCLEOTIDE SEQUENCE [LARGE SCALE GENOMIC DNA]</scope>
</reference>
<organism evidence="1 2">
    <name type="scientific">Somion occarium</name>
    <dbReference type="NCBI Taxonomy" id="3059160"/>
    <lineage>
        <taxon>Eukaryota</taxon>
        <taxon>Fungi</taxon>
        <taxon>Dikarya</taxon>
        <taxon>Basidiomycota</taxon>
        <taxon>Agaricomycotina</taxon>
        <taxon>Agaricomycetes</taxon>
        <taxon>Polyporales</taxon>
        <taxon>Cerrenaceae</taxon>
        <taxon>Somion</taxon>
    </lineage>
</organism>
<evidence type="ECO:0000313" key="1">
    <source>
        <dbReference type="EMBL" id="CAL1714149.1"/>
    </source>
</evidence>
<dbReference type="EMBL" id="OZ037951">
    <property type="protein sequence ID" value="CAL1714149.1"/>
    <property type="molecule type" value="Genomic_DNA"/>
</dbReference>
<accession>A0ABP1E4J8</accession>
<dbReference type="Proteomes" id="UP001497453">
    <property type="component" value="Chromosome 8"/>
</dbReference>
<evidence type="ECO:0000313" key="2">
    <source>
        <dbReference type="Proteomes" id="UP001497453"/>
    </source>
</evidence>
<sequence>MLLGWWGMQAMQIAVGKQATCSHRTARTESAFPSEAGQPQAVDKDELKNVEKCSLPEAKWPETQPSCPRTGNVQSILYSSIQSRFHFSVST</sequence>
<protein>
    <submittedName>
        <fullName evidence="1">Uncharacterized protein</fullName>
    </submittedName>
</protein>